<reference evidence="1" key="1">
    <citation type="submission" date="2015-04" db="EMBL/GenBank/DDBJ databases">
        <title>The genome sequence of the plant pathogenic Rhizarian Plasmodiophora brassicae reveals insights in its biotrophic life cycle and the origin of chitin synthesis.</title>
        <authorList>
            <person name="Schwelm A."/>
            <person name="Fogelqvist J."/>
            <person name="Knaust A."/>
            <person name="Julke S."/>
            <person name="Lilja T."/>
            <person name="Dhandapani V."/>
            <person name="Bonilla-Rosso G."/>
            <person name="Karlsson M."/>
            <person name="Shevchenko A."/>
            <person name="Choi S.R."/>
            <person name="Kim H.G."/>
            <person name="Park J.Y."/>
            <person name="Lim Y.P."/>
            <person name="Ludwig-Muller J."/>
            <person name="Dixelius C."/>
        </authorList>
    </citation>
    <scope>NUCLEOTIDE SEQUENCE</scope>
    <source>
        <tissue evidence="1">Potato root galls</tissue>
    </source>
</reference>
<protein>
    <submittedName>
        <fullName evidence="1">Uncharacterized protein</fullName>
    </submittedName>
</protein>
<dbReference type="AlphaFoldDB" id="A0A0H5QV14"/>
<dbReference type="EMBL" id="HACM01005376">
    <property type="protein sequence ID" value="CRZ05818.1"/>
    <property type="molecule type" value="Transcribed_RNA"/>
</dbReference>
<feature type="non-terminal residue" evidence="1">
    <location>
        <position position="1"/>
    </location>
</feature>
<organism evidence="1">
    <name type="scientific">Spongospora subterranea</name>
    <dbReference type="NCBI Taxonomy" id="70186"/>
    <lineage>
        <taxon>Eukaryota</taxon>
        <taxon>Sar</taxon>
        <taxon>Rhizaria</taxon>
        <taxon>Endomyxa</taxon>
        <taxon>Phytomyxea</taxon>
        <taxon>Plasmodiophorida</taxon>
        <taxon>Plasmodiophoridae</taxon>
        <taxon>Spongospora</taxon>
    </lineage>
</organism>
<name>A0A0H5QV14_9EUKA</name>
<evidence type="ECO:0000313" key="1">
    <source>
        <dbReference type="EMBL" id="CRZ05818.1"/>
    </source>
</evidence>
<proteinExistence type="predicted"/>
<sequence>PATGPGSYNIARSTWIRSSPRMAPFNSTSARLQGDSHGLDVPGPGSYLPVFEQNASKRKAATSAFASTSARFRDRSNANEPVSCLVHRDWTTMKNQRNVKSMVIRRQPAVKWVRASTAPSIPARCQSHGYLQNERGDLESRSAPVEERTGVGQDVAGPGDYNVDDTALRVIRTCDFGRTKSKRSTLPTRTETPLSHLAHKQWIDPDNVRPSMAFASTTNRFPDEDIERKSLPAPGQYDPWPIMRPETRLPKSKQVRFIRHQNGYSNGRYLTGIFKVV</sequence>
<accession>A0A0H5QV14</accession>
<dbReference type="InterPro" id="IPR010736">
    <property type="entry name" value="SHIPPO-rpt"/>
</dbReference>
<dbReference type="Pfam" id="PF07004">
    <property type="entry name" value="SHIPPO-rpt"/>
    <property type="match status" value="3"/>
</dbReference>